<keyword evidence="3" id="KW-1185">Reference proteome</keyword>
<comment type="caution">
    <text evidence="2">The sequence shown here is derived from an EMBL/GenBank/DDBJ whole genome shotgun (WGS) entry which is preliminary data.</text>
</comment>
<feature type="domain" description="ABC-type transport auxiliary lipoprotein component" evidence="1">
    <location>
        <begin position="56"/>
        <end position="194"/>
    </location>
</feature>
<protein>
    <recommendedName>
        <fullName evidence="1">ABC-type transport auxiliary lipoprotein component domain-containing protein</fullName>
    </recommendedName>
</protein>
<accession>A0ABX1QAG7</accession>
<dbReference type="InterPro" id="IPR005586">
    <property type="entry name" value="ABC_trans_aux"/>
</dbReference>
<dbReference type="Gene3D" id="3.40.50.10610">
    <property type="entry name" value="ABC-type transport auxiliary lipoprotein component"/>
    <property type="match status" value="1"/>
</dbReference>
<dbReference type="Proteomes" id="UP000648984">
    <property type="component" value="Unassembled WGS sequence"/>
</dbReference>
<name>A0ABX1QAG7_9RHOO</name>
<proteinExistence type="predicted"/>
<dbReference type="SUPFAM" id="SSF159594">
    <property type="entry name" value="XCC0632-like"/>
    <property type="match status" value="1"/>
</dbReference>
<evidence type="ECO:0000313" key="3">
    <source>
        <dbReference type="Proteomes" id="UP000648984"/>
    </source>
</evidence>
<gene>
    <name evidence="2" type="ORF">GPA25_05005</name>
</gene>
<organism evidence="2 3">
    <name type="scientific">Aromatoleum diolicum</name>
    <dbReference type="NCBI Taxonomy" id="75796"/>
    <lineage>
        <taxon>Bacteria</taxon>
        <taxon>Pseudomonadati</taxon>
        <taxon>Pseudomonadota</taxon>
        <taxon>Betaproteobacteria</taxon>
        <taxon>Rhodocyclales</taxon>
        <taxon>Rhodocyclaceae</taxon>
        <taxon>Aromatoleum</taxon>
    </lineage>
</organism>
<dbReference type="PROSITE" id="PS51257">
    <property type="entry name" value="PROKAR_LIPOPROTEIN"/>
    <property type="match status" value="1"/>
</dbReference>
<evidence type="ECO:0000259" key="1">
    <source>
        <dbReference type="Pfam" id="PF03886"/>
    </source>
</evidence>
<dbReference type="EMBL" id="WTVQ01000006">
    <property type="protein sequence ID" value="NMG74110.1"/>
    <property type="molecule type" value="Genomic_DNA"/>
</dbReference>
<dbReference type="Pfam" id="PF03886">
    <property type="entry name" value="ABC_trans_aux"/>
    <property type="match status" value="1"/>
</dbReference>
<evidence type="ECO:0000313" key="2">
    <source>
        <dbReference type="EMBL" id="NMG74110.1"/>
    </source>
</evidence>
<reference evidence="2 3" key="1">
    <citation type="submission" date="2019-12" db="EMBL/GenBank/DDBJ databases">
        <title>Comparative genomics gives insights into the taxonomy of the Azoarcus-Aromatoleum group and reveals separate origins of nif in the plant-associated Azoarcus and non-plant-associated Aromatoleum sub-groups.</title>
        <authorList>
            <person name="Lafos M."/>
            <person name="Maluk M."/>
            <person name="Batista M."/>
            <person name="Junghare M."/>
            <person name="Carmona M."/>
            <person name="Faoro H."/>
            <person name="Cruz L.M."/>
            <person name="Battistoni F."/>
            <person name="De Souza E."/>
            <person name="Pedrosa F."/>
            <person name="Chen W.-M."/>
            <person name="Poole P.S."/>
            <person name="Dixon R.A."/>
            <person name="James E.K."/>
        </authorList>
    </citation>
    <scope>NUCLEOTIDE SEQUENCE [LARGE SCALE GENOMIC DNA]</scope>
    <source>
        <strain evidence="2 3">22Lin</strain>
    </source>
</reference>
<dbReference type="RefSeq" id="WP_169259267.1">
    <property type="nucleotide sequence ID" value="NZ_WTVQ01000006.1"/>
</dbReference>
<sequence length="216" mass="23400">MNHKRWNWLLCAGMAVTLGACGNLGVKGDVSPALYDLGISEPVTGTPAILPTSIEVRAPSWLSNSAMQYRIDYQQPAQRQAFAESRWASPPAEMLERSLRRAFTTTLAAPTTGAITPGNGCRLRVELDEFTQVFDTPQSSYASIVARVELLPARGDSAVARQLLSIRETASSLDAKGGVSAHQRASVRLAHELAVWLTSLEPALRQNPSVARTCIR</sequence>